<evidence type="ECO:0000256" key="1">
    <source>
        <dbReference type="SAM" id="MobiDB-lite"/>
    </source>
</evidence>
<dbReference type="EMBL" id="JACEEZ010016558">
    <property type="protein sequence ID" value="KAG0718159.1"/>
    <property type="molecule type" value="Genomic_DNA"/>
</dbReference>
<keyword evidence="3" id="KW-1185">Reference proteome</keyword>
<feature type="region of interest" description="Disordered" evidence="1">
    <location>
        <begin position="173"/>
        <end position="201"/>
    </location>
</feature>
<reference evidence="2" key="1">
    <citation type="submission" date="2020-07" db="EMBL/GenBank/DDBJ databases">
        <title>The High-quality genome of the commercially important snow crab, Chionoecetes opilio.</title>
        <authorList>
            <person name="Jeong J.-H."/>
            <person name="Ryu S."/>
        </authorList>
    </citation>
    <scope>NUCLEOTIDE SEQUENCE</scope>
    <source>
        <strain evidence="2">MADBK_172401_WGS</strain>
        <tissue evidence="2">Digestive gland</tissue>
    </source>
</reference>
<gene>
    <name evidence="2" type="ORF">GWK47_000807</name>
</gene>
<dbReference type="AlphaFoldDB" id="A0A8J5CPU0"/>
<comment type="caution">
    <text evidence="2">The sequence shown here is derived from an EMBL/GenBank/DDBJ whole genome shotgun (WGS) entry which is preliminary data.</text>
</comment>
<protein>
    <submittedName>
        <fullName evidence="2">Uncharacterized protein</fullName>
    </submittedName>
</protein>
<organism evidence="2 3">
    <name type="scientific">Chionoecetes opilio</name>
    <name type="common">Atlantic snow crab</name>
    <name type="synonym">Cancer opilio</name>
    <dbReference type="NCBI Taxonomy" id="41210"/>
    <lineage>
        <taxon>Eukaryota</taxon>
        <taxon>Metazoa</taxon>
        <taxon>Ecdysozoa</taxon>
        <taxon>Arthropoda</taxon>
        <taxon>Crustacea</taxon>
        <taxon>Multicrustacea</taxon>
        <taxon>Malacostraca</taxon>
        <taxon>Eumalacostraca</taxon>
        <taxon>Eucarida</taxon>
        <taxon>Decapoda</taxon>
        <taxon>Pleocyemata</taxon>
        <taxon>Brachyura</taxon>
        <taxon>Eubrachyura</taxon>
        <taxon>Majoidea</taxon>
        <taxon>Majidae</taxon>
        <taxon>Chionoecetes</taxon>
    </lineage>
</organism>
<dbReference type="OrthoDB" id="6434442at2759"/>
<sequence>MEMAASLPVVISCSRPRVSCPYTAVADTGAQVSVAGRLLLGDLGISQRQLQATPTAVTHVAGGSMRLLGTITCQVSVGTVSTTECIYIAEGVQQLYLSLKAARPFAWSITPSRAPFTHQCVCCGAIRHPTRPTSPRIATSRTRRGERQSPREMVLGALRAHCVCHGTHAATEMSGPPHHVHLRPDTRPHAVHVQPQSCSTL</sequence>
<proteinExistence type="predicted"/>
<evidence type="ECO:0000313" key="2">
    <source>
        <dbReference type="EMBL" id="KAG0718159.1"/>
    </source>
</evidence>
<evidence type="ECO:0000313" key="3">
    <source>
        <dbReference type="Proteomes" id="UP000770661"/>
    </source>
</evidence>
<name>A0A8J5CPU0_CHIOP</name>
<accession>A0A8J5CPU0</accession>
<dbReference type="Proteomes" id="UP000770661">
    <property type="component" value="Unassembled WGS sequence"/>
</dbReference>